<evidence type="ECO:0000256" key="3">
    <source>
        <dbReference type="ARBA" id="ARBA00023052"/>
    </source>
</evidence>
<dbReference type="Gene3D" id="3.40.50.970">
    <property type="match status" value="1"/>
</dbReference>
<accession>A0A7C3ZCT4</accession>
<dbReference type="InterPro" id="IPR029061">
    <property type="entry name" value="THDP-binding"/>
</dbReference>
<dbReference type="InterPro" id="IPR033248">
    <property type="entry name" value="Transketolase_C"/>
</dbReference>
<dbReference type="SUPFAM" id="SSF52922">
    <property type="entry name" value="TK C-terminal domain-like"/>
    <property type="match status" value="1"/>
</dbReference>
<reference evidence="5" key="1">
    <citation type="journal article" date="2020" name="mSystems">
        <title>Genome- and Community-Level Interaction Insights into Carbon Utilization and Element Cycling Functions of Hydrothermarchaeota in Hydrothermal Sediment.</title>
        <authorList>
            <person name="Zhou Z."/>
            <person name="Liu Y."/>
            <person name="Xu W."/>
            <person name="Pan J."/>
            <person name="Luo Z.H."/>
            <person name="Li M."/>
        </authorList>
    </citation>
    <scope>NUCLEOTIDE SEQUENCE [LARGE SCALE GENOMIC DNA]</scope>
    <source>
        <strain evidence="5">SpSt-897</strain>
    </source>
</reference>
<dbReference type="InterPro" id="IPR009014">
    <property type="entry name" value="Transketo_C/PFOR_II"/>
</dbReference>
<name>A0A7C3ZCT4_9BACT</name>
<comment type="cofactor">
    <cofactor evidence="1">
        <name>thiamine diphosphate</name>
        <dbReference type="ChEBI" id="CHEBI:58937"/>
    </cofactor>
</comment>
<protein>
    <submittedName>
        <fullName evidence="5">Transketolase family protein</fullName>
    </submittedName>
</protein>
<evidence type="ECO:0000256" key="2">
    <source>
        <dbReference type="ARBA" id="ARBA00007131"/>
    </source>
</evidence>
<dbReference type="Pfam" id="PF02780">
    <property type="entry name" value="Transketolase_C"/>
    <property type="match status" value="1"/>
</dbReference>
<dbReference type="AlphaFoldDB" id="A0A7C3ZCT4"/>
<dbReference type="EMBL" id="DTMF01000257">
    <property type="protein sequence ID" value="HGF34791.1"/>
    <property type="molecule type" value="Genomic_DNA"/>
</dbReference>
<feature type="domain" description="Transketolase-like pyrimidine-binding" evidence="4">
    <location>
        <begin position="14"/>
        <end position="179"/>
    </location>
</feature>
<comment type="caution">
    <text evidence="5">The sequence shown here is derived from an EMBL/GenBank/DDBJ whole genome shotgun (WGS) entry which is preliminary data.</text>
</comment>
<dbReference type="InterPro" id="IPR051157">
    <property type="entry name" value="PDH/Transketolase"/>
</dbReference>
<comment type="similarity">
    <text evidence="2">Belongs to the transketolase family.</text>
</comment>
<dbReference type="SUPFAM" id="SSF52518">
    <property type="entry name" value="Thiamin diphosphate-binding fold (THDP-binding)"/>
    <property type="match status" value="1"/>
</dbReference>
<dbReference type="FunFam" id="3.40.50.970:FF:000129">
    <property type="entry name" value="Transketolase"/>
    <property type="match status" value="1"/>
</dbReference>
<gene>
    <name evidence="5" type="ORF">ENW96_10455</name>
</gene>
<dbReference type="Gene3D" id="3.40.50.920">
    <property type="match status" value="1"/>
</dbReference>
<dbReference type="Pfam" id="PF02779">
    <property type="entry name" value="Transket_pyr"/>
    <property type="match status" value="1"/>
</dbReference>
<proteinExistence type="inferred from homology"/>
<dbReference type="SMART" id="SM00861">
    <property type="entry name" value="Transket_pyr"/>
    <property type="match status" value="1"/>
</dbReference>
<dbReference type="PANTHER" id="PTHR43825">
    <property type="entry name" value="PYRUVATE DEHYDROGENASE E1 COMPONENT"/>
    <property type="match status" value="1"/>
</dbReference>
<dbReference type="InterPro" id="IPR005475">
    <property type="entry name" value="Transketolase-like_Pyr-bd"/>
</dbReference>
<evidence type="ECO:0000259" key="4">
    <source>
        <dbReference type="SMART" id="SM00861"/>
    </source>
</evidence>
<dbReference type="PANTHER" id="PTHR43825:SF1">
    <property type="entry name" value="TRANSKETOLASE-LIKE PYRIMIDINE-BINDING DOMAIN-CONTAINING PROTEIN"/>
    <property type="match status" value="1"/>
</dbReference>
<sequence>MGALPETVQVPVKESTRVEYGKILAQLGEEYPDIVVLDADLSGSTQTARFAKIFKDRFFNVGIAEQDMMGTAAGLALGGKIPFASTFAIFATGRAWEQIRQTIAYGSLNVKIVASHGGITVGEDGGSHQSVEDLALMRVLPNMVVLVPADGPETRTMVRWAVTYQGPVYIRTSRIPFPVIHDDSHIFKLGRGHLLREGDDVTLAGIGLMVHECLAAAELLAQTGVSARVLNLSCLKPLDWELVVASARRTGCLVTAEEHSATGGLGSAVSEVLTEFYPVPQLRVGIRDTFGMSGKPEELLKHFGLTPEDIAKAALKAMARKARS</sequence>
<keyword evidence="3" id="KW-0786">Thiamine pyrophosphate</keyword>
<dbReference type="CDD" id="cd07033">
    <property type="entry name" value="TPP_PYR_DXS_TK_like"/>
    <property type="match status" value="1"/>
</dbReference>
<evidence type="ECO:0000313" key="5">
    <source>
        <dbReference type="EMBL" id="HGF34791.1"/>
    </source>
</evidence>
<organism evidence="5">
    <name type="scientific">Desulfobacca acetoxidans</name>
    <dbReference type="NCBI Taxonomy" id="60893"/>
    <lineage>
        <taxon>Bacteria</taxon>
        <taxon>Pseudomonadati</taxon>
        <taxon>Thermodesulfobacteriota</taxon>
        <taxon>Desulfobaccia</taxon>
        <taxon>Desulfobaccales</taxon>
        <taxon>Desulfobaccaceae</taxon>
        <taxon>Desulfobacca</taxon>
    </lineage>
</organism>
<evidence type="ECO:0000256" key="1">
    <source>
        <dbReference type="ARBA" id="ARBA00001964"/>
    </source>
</evidence>